<evidence type="ECO:0000256" key="1">
    <source>
        <dbReference type="ARBA" id="ARBA00023122"/>
    </source>
</evidence>
<evidence type="ECO:0000256" key="2">
    <source>
        <dbReference type="PROSITE-ProRule" id="PRU00703"/>
    </source>
</evidence>
<dbReference type="PROSITE" id="PS51371">
    <property type="entry name" value="CBS"/>
    <property type="match status" value="2"/>
</dbReference>
<dbReference type="PANTHER" id="PTHR43080:SF2">
    <property type="entry name" value="CBS DOMAIN-CONTAINING PROTEIN"/>
    <property type="match status" value="1"/>
</dbReference>
<dbReference type="Gene3D" id="3.10.580.10">
    <property type="entry name" value="CBS-domain"/>
    <property type="match status" value="1"/>
</dbReference>
<keyword evidence="5" id="KW-1185">Reference proteome</keyword>
<evidence type="ECO:0000313" key="4">
    <source>
        <dbReference type="EMBL" id="MTD59604.1"/>
    </source>
</evidence>
<dbReference type="Proteomes" id="UP000440096">
    <property type="component" value="Unassembled WGS sequence"/>
</dbReference>
<protein>
    <submittedName>
        <fullName evidence="4">CBS domain-containing protein</fullName>
    </submittedName>
</protein>
<feature type="domain" description="CBS" evidence="3">
    <location>
        <begin position="80"/>
        <end position="135"/>
    </location>
</feature>
<accession>A0A6N7ZCT3</accession>
<evidence type="ECO:0000259" key="3">
    <source>
        <dbReference type="PROSITE" id="PS51371"/>
    </source>
</evidence>
<dbReference type="OrthoDB" id="9799454at2"/>
<comment type="caution">
    <text evidence="4">The sequence shown here is derived from an EMBL/GenBank/DDBJ whole genome shotgun (WGS) entry which is preliminary data.</text>
</comment>
<dbReference type="InterPro" id="IPR000644">
    <property type="entry name" value="CBS_dom"/>
</dbReference>
<organism evidence="4 5">
    <name type="scientific">Amycolatopsis pithecellobii</name>
    <dbReference type="NCBI Taxonomy" id="664692"/>
    <lineage>
        <taxon>Bacteria</taxon>
        <taxon>Bacillati</taxon>
        <taxon>Actinomycetota</taxon>
        <taxon>Actinomycetes</taxon>
        <taxon>Pseudonocardiales</taxon>
        <taxon>Pseudonocardiaceae</taxon>
        <taxon>Amycolatopsis</taxon>
    </lineage>
</organism>
<dbReference type="Pfam" id="PF00571">
    <property type="entry name" value="CBS"/>
    <property type="match status" value="2"/>
</dbReference>
<dbReference type="InterPro" id="IPR046342">
    <property type="entry name" value="CBS_dom_sf"/>
</dbReference>
<dbReference type="AlphaFoldDB" id="A0A6N7ZCT3"/>
<dbReference type="InterPro" id="IPR051257">
    <property type="entry name" value="Diverse_CBS-Domain"/>
</dbReference>
<proteinExistence type="predicted"/>
<dbReference type="SUPFAM" id="SSF54631">
    <property type="entry name" value="CBS-domain pair"/>
    <property type="match status" value="1"/>
</dbReference>
<dbReference type="EMBL" id="WMBA01000118">
    <property type="protein sequence ID" value="MTD59604.1"/>
    <property type="molecule type" value="Genomic_DNA"/>
</dbReference>
<keyword evidence="1 2" id="KW-0129">CBS domain</keyword>
<dbReference type="PANTHER" id="PTHR43080">
    <property type="entry name" value="CBS DOMAIN-CONTAINING PROTEIN CBSX3, MITOCHONDRIAL"/>
    <property type="match status" value="1"/>
</dbReference>
<name>A0A6N7ZCT3_9PSEU</name>
<gene>
    <name evidence="4" type="ORF">GKO32_37300</name>
</gene>
<dbReference type="RefSeq" id="WP_154761629.1">
    <property type="nucleotide sequence ID" value="NZ_WMBA01000118.1"/>
</dbReference>
<evidence type="ECO:0000313" key="5">
    <source>
        <dbReference type="Proteomes" id="UP000440096"/>
    </source>
</evidence>
<dbReference type="SMART" id="SM00116">
    <property type="entry name" value="CBS"/>
    <property type="match status" value="2"/>
</dbReference>
<sequence length="201" mass="21655">MRAQDVMTHPVVTVTPETTAKRAAELLSRNGFTALPVVGDDGELIGIVTEADLIGDRFPADARRVSGRADLPGATVAEVMTTPVTAMSRGTDLSMLVRSLLDSRIRVMPIVDGSRLVGIVTRGDIVRVFARSDAEIAADVRHHLAIYGGPDRWQVRVRDGVVHIVDEFDNDIDRHVAAVLAEAVPGVVSATVVTRDMEQAR</sequence>
<reference evidence="4 5" key="1">
    <citation type="submission" date="2019-11" db="EMBL/GenBank/DDBJ databases">
        <title>Draft genome of Amycolatopsis RM579.</title>
        <authorList>
            <person name="Duangmal K."/>
            <person name="Mingma R."/>
        </authorList>
    </citation>
    <scope>NUCLEOTIDE SEQUENCE [LARGE SCALE GENOMIC DNA]</scope>
    <source>
        <strain evidence="4 5">RM579</strain>
    </source>
</reference>
<feature type="domain" description="CBS" evidence="3">
    <location>
        <begin position="7"/>
        <end position="65"/>
    </location>
</feature>